<evidence type="ECO:0000256" key="8">
    <source>
        <dbReference type="PROSITE-ProRule" id="PRU00091"/>
    </source>
</evidence>
<dbReference type="InterPro" id="IPR041282">
    <property type="entry name" value="FYVE_2"/>
</dbReference>
<dbReference type="GO" id="GO:0098793">
    <property type="term" value="C:presynapse"/>
    <property type="evidence" value="ECO:0007669"/>
    <property type="project" value="GOC"/>
</dbReference>
<keyword evidence="5" id="KW-0106">Calcium</keyword>
<dbReference type="Gene3D" id="2.60.40.150">
    <property type="entry name" value="C2 domain"/>
    <property type="match status" value="2"/>
</dbReference>
<sequence>PKQHWVCPSDRQLALRAKLQTGWSVKSHTIDVYSPKKQSAALDQAEQDVILAVIKRAEDLDRLEQERIGKLKERLDNMKRNAVGSGINQCILCGAHCLLFSMLGSSRILCQDCKKAVCHKCGVETISSSKKDAVWRCKICAETREMWKKSGAWFFKAFPKHIMPSKKPLIQESKLGAIRKPGYDYNSAHLKTPDLEEESSSDEERASRMLALRTKKTGQNTSISTNSQQTSWYSAKPSSSFEKKKTSRARSSSFGMLICDSLNSLDFRKSDGFKKSQQSFKNDVSEGSECSSSHLGSKPNQAQSNLDPKCYNKVSIPHAQNLNSYDSDQTVALENDNGLPQTSLNYSFQDSHLSFLSLREWCSESDRGSISSSSMNGYRTDAGARYVDEGPDDIAHSSRDGSLGTLELTLVYDSMASSIHVSLHRAKNLKPMDINGLADPFCKLNLLPPGTKSHRLRTRTVHKSRNPEFNEVLTFYGVTETDMATRALHVIVLDDDKYGHDFMGEARYLLHRLRPDITRQLHFVLEKHYPVENEEFVWGEESMSRGQILITLCFSTKKRALVVGIARCTNLTPMDNNGFSDPFVKLFLKPDPYHKKYKTSVKWKNLNPIFNEEFVFETKMTELPQQTLVITVWDKDYGKSNDYLGCLELGCKSKGERLRHWVDMIKFPDHKHEGWHSLCDDLPPR</sequence>
<dbReference type="GO" id="GO:0008270">
    <property type="term" value="F:zinc ion binding"/>
    <property type="evidence" value="ECO:0007669"/>
    <property type="project" value="UniProtKB-KW"/>
</dbReference>
<dbReference type="PROSITE" id="PS50178">
    <property type="entry name" value="ZF_FYVE"/>
    <property type="match status" value="1"/>
</dbReference>
<dbReference type="InterPro" id="IPR010911">
    <property type="entry name" value="Rab_BD"/>
</dbReference>
<protein>
    <recommendedName>
        <fullName evidence="14">Rabphilin</fullName>
    </recommendedName>
</protein>
<dbReference type="InterPro" id="IPR013083">
    <property type="entry name" value="Znf_RING/FYVE/PHD"/>
</dbReference>
<evidence type="ECO:0000259" key="10">
    <source>
        <dbReference type="PROSITE" id="PS50004"/>
    </source>
</evidence>
<dbReference type="PROSITE" id="PS50004">
    <property type="entry name" value="C2"/>
    <property type="match status" value="2"/>
</dbReference>
<dbReference type="GO" id="GO:0006886">
    <property type="term" value="P:intracellular protein transport"/>
    <property type="evidence" value="ECO:0007669"/>
    <property type="project" value="InterPro"/>
</dbReference>
<keyword evidence="2" id="KW-0677">Repeat</keyword>
<evidence type="ECO:0000256" key="4">
    <source>
        <dbReference type="ARBA" id="ARBA00022833"/>
    </source>
</evidence>
<proteinExistence type="predicted"/>
<dbReference type="PANTHER" id="PTHR45729">
    <property type="entry name" value="RABPHILIN, ISOFORM A"/>
    <property type="match status" value="1"/>
</dbReference>
<dbReference type="CDD" id="cd04035">
    <property type="entry name" value="C2A_Rabphilin_Doc2"/>
    <property type="match status" value="1"/>
</dbReference>
<evidence type="ECO:0000256" key="9">
    <source>
        <dbReference type="SAM" id="MobiDB-lite"/>
    </source>
</evidence>
<evidence type="ECO:0000256" key="2">
    <source>
        <dbReference type="ARBA" id="ARBA00022737"/>
    </source>
</evidence>
<dbReference type="PANTHER" id="PTHR45729:SF6">
    <property type="entry name" value="RABPHILIN, ISOFORM A"/>
    <property type="match status" value="1"/>
</dbReference>
<dbReference type="PRINTS" id="PR00399">
    <property type="entry name" value="SYNAPTOTAGMN"/>
</dbReference>
<dbReference type="Pfam" id="PF02318">
    <property type="entry name" value="FYVE_2"/>
    <property type="match status" value="1"/>
</dbReference>
<dbReference type="GO" id="GO:0017158">
    <property type="term" value="P:regulation of calcium ion-dependent exocytosis"/>
    <property type="evidence" value="ECO:0007669"/>
    <property type="project" value="TreeGrafter"/>
</dbReference>
<dbReference type="InterPro" id="IPR035892">
    <property type="entry name" value="C2_domain_sf"/>
</dbReference>
<dbReference type="SMART" id="SM00239">
    <property type="entry name" value="C2"/>
    <property type="match status" value="2"/>
</dbReference>
<keyword evidence="6" id="KW-0770">Synapse</keyword>
<dbReference type="InterPro" id="IPR017455">
    <property type="entry name" value="Znf_FYVE-rel"/>
</dbReference>
<dbReference type="EMBL" id="GEDC01015831">
    <property type="protein sequence ID" value="JAS21467.1"/>
    <property type="molecule type" value="Transcribed_RNA"/>
</dbReference>
<accession>A0A1B6D701</accession>
<keyword evidence="3 8" id="KW-0863">Zinc-finger</keyword>
<feature type="compositionally biased region" description="Polar residues" evidence="9">
    <location>
        <begin position="288"/>
        <end position="306"/>
    </location>
</feature>
<evidence type="ECO:0000256" key="1">
    <source>
        <dbReference type="ARBA" id="ARBA00022723"/>
    </source>
</evidence>
<evidence type="ECO:0008006" key="14">
    <source>
        <dbReference type="Google" id="ProtNLM"/>
    </source>
</evidence>
<feature type="domain" description="RabBD" evidence="12">
    <location>
        <begin position="36"/>
        <end position="157"/>
    </location>
</feature>
<dbReference type="GO" id="GO:0016020">
    <property type="term" value="C:membrane"/>
    <property type="evidence" value="ECO:0007669"/>
    <property type="project" value="InterPro"/>
</dbReference>
<dbReference type="InterPro" id="IPR011011">
    <property type="entry name" value="Znf_FYVE_PHD"/>
</dbReference>
<dbReference type="GO" id="GO:0031267">
    <property type="term" value="F:small GTPase binding"/>
    <property type="evidence" value="ECO:0007669"/>
    <property type="project" value="InterPro"/>
</dbReference>
<dbReference type="Pfam" id="PF00168">
    <property type="entry name" value="C2"/>
    <property type="match status" value="2"/>
</dbReference>
<dbReference type="GO" id="GO:0061669">
    <property type="term" value="P:spontaneous neurotransmitter secretion"/>
    <property type="evidence" value="ECO:0007669"/>
    <property type="project" value="TreeGrafter"/>
</dbReference>
<keyword evidence="4" id="KW-0862">Zinc</keyword>
<feature type="domain" description="C2" evidence="10">
    <location>
        <begin position="544"/>
        <end position="676"/>
    </location>
</feature>
<dbReference type="InterPro" id="IPR000008">
    <property type="entry name" value="C2_dom"/>
</dbReference>
<evidence type="ECO:0000313" key="13">
    <source>
        <dbReference type="EMBL" id="JAS21467.1"/>
    </source>
</evidence>
<reference evidence="13" key="1">
    <citation type="submission" date="2015-12" db="EMBL/GenBank/DDBJ databases">
        <title>De novo transcriptome assembly of four potential Pierce s Disease insect vectors from Arizona vineyards.</title>
        <authorList>
            <person name="Tassone E.E."/>
        </authorList>
    </citation>
    <scope>NUCLEOTIDE SEQUENCE</scope>
</reference>
<dbReference type="SUPFAM" id="SSF49562">
    <property type="entry name" value="C2 domain (Calcium/lipid-binding domain, CaLB)"/>
    <property type="match status" value="2"/>
</dbReference>
<feature type="domain" description="C2" evidence="10">
    <location>
        <begin position="402"/>
        <end position="525"/>
    </location>
</feature>
<dbReference type="InterPro" id="IPR043566">
    <property type="entry name" value="Rabphilin/DOC2/Noc2"/>
</dbReference>
<evidence type="ECO:0000256" key="3">
    <source>
        <dbReference type="ARBA" id="ARBA00022771"/>
    </source>
</evidence>
<comment type="subcellular location">
    <subcellularLocation>
        <location evidence="7">Synapse</location>
    </subcellularLocation>
</comment>
<dbReference type="PROSITE" id="PS50916">
    <property type="entry name" value="RABBD"/>
    <property type="match status" value="1"/>
</dbReference>
<gene>
    <name evidence="13" type="ORF">g.21240</name>
</gene>
<dbReference type="AlphaFoldDB" id="A0A1B6D701"/>
<dbReference type="PRINTS" id="PR00360">
    <property type="entry name" value="C2DOMAIN"/>
</dbReference>
<evidence type="ECO:0000259" key="12">
    <source>
        <dbReference type="PROSITE" id="PS50916"/>
    </source>
</evidence>
<feature type="region of interest" description="Disordered" evidence="9">
    <location>
        <begin position="212"/>
        <end position="246"/>
    </location>
</feature>
<feature type="domain" description="FYVE-type" evidence="11">
    <location>
        <begin position="84"/>
        <end position="145"/>
    </location>
</feature>
<dbReference type="SUPFAM" id="SSF57903">
    <property type="entry name" value="FYVE/PHD zinc finger"/>
    <property type="match status" value="1"/>
</dbReference>
<feature type="non-terminal residue" evidence="13">
    <location>
        <position position="1"/>
    </location>
</feature>
<dbReference type="Gene3D" id="3.30.40.10">
    <property type="entry name" value="Zinc/RING finger domain, C3HC4 (zinc finger)"/>
    <property type="match status" value="1"/>
</dbReference>
<evidence type="ECO:0000256" key="6">
    <source>
        <dbReference type="ARBA" id="ARBA00023018"/>
    </source>
</evidence>
<dbReference type="CDD" id="cd08384">
    <property type="entry name" value="C2B_Rabphilin_Doc2"/>
    <property type="match status" value="1"/>
</dbReference>
<dbReference type="GO" id="GO:0006887">
    <property type="term" value="P:exocytosis"/>
    <property type="evidence" value="ECO:0007669"/>
    <property type="project" value="TreeGrafter"/>
</dbReference>
<feature type="compositionally biased region" description="Low complexity" evidence="9">
    <location>
        <begin position="217"/>
        <end position="231"/>
    </location>
</feature>
<organism evidence="13">
    <name type="scientific">Clastoptera arizonana</name>
    <name type="common">Arizona spittle bug</name>
    <dbReference type="NCBI Taxonomy" id="38151"/>
    <lineage>
        <taxon>Eukaryota</taxon>
        <taxon>Metazoa</taxon>
        <taxon>Ecdysozoa</taxon>
        <taxon>Arthropoda</taxon>
        <taxon>Hexapoda</taxon>
        <taxon>Insecta</taxon>
        <taxon>Pterygota</taxon>
        <taxon>Neoptera</taxon>
        <taxon>Paraneoptera</taxon>
        <taxon>Hemiptera</taxon>
        <taxon>Auchenorrhyncha</taxon>
        <taxon>Cercopoidea</taxon>
        <taxon>Clastopteridae</taxon>
        <taxon>Clastoptera</taxon>
    </lineage>
</organism>
<evidence type="ECO:0000256" key="7">
    <source>
        <dbReference type="ARBA" id="ARBA00034103"/>
    </source>
</evidence>
<name>A0A1B6D701_9HEMI</name>
<feature type="region of interest" description="Disordered" evidence="9">
    <location>
        <begin position="278"/>
        <end position="309"/>
    </location>
</feature>
<dbReference type="InterPro" id="IPR001565">
    <property type="entry name" value="Synaptotagmin"/>
</dbReference>
<dbReference type="InterPro" id="IPR047022">
    <property type="entry name" value="Rabphilin_Doc2_C2A"/>
</dbReference>
<evidence type="ECO:0000256" key="5">
    <source>
        <dbReference type="ARBA" id="ARBA00022837"/>
    </source>
</evidence>
<evidence type="ECO:0000259" key="11">
    <source>
        <dbReference type="PROSITE" id="PS50178"/>
    </source>
</evidence>
<keyword evidence="1" id="KW-0479">Metal-binding</keyword>